<feature type="domain" description="Cyclin-like" evidence="4">
    <location>
        <begin position="61"/>
        <end position="128"/>
    </location>
</feature>
<dbReference type="GO" id="GO:0051301">
    <property type="term" value="P:cell division"/>
    <property type="evidence" value="ECO:0007669"/>
    <property type="project" value="UniProtKB-KW"/>
</dbReference>
<dbReference type="eggNOG" id="KOG0654">
    <property type="taxonomic scope" value="Eukaryota"/>
</dbReference>
<evidence type="ECO:0000256" key="1">
    <source>
        <dbReference type="ARBA" id="ARBA00022618"/>
    </source>
</evidence>
<dbReference type="Pfam" id="PF00134">
    <property type="entry name" value="Cyclin_N"/>
    <property type="match status" value="1"/>
</dbReference>
<dbReference type="InterPro" id="IPR039361">
    <property type="entry name" value="Cyclin"/>
</dbReference>
<dbReference type="SUPFAM" id="SSF47954">
    <property type="entry name" value="Cyclin-like"/>
    <property type="match status" value="1"/>
</dbReference>
<organism evidence="5 6">
    <name type="scientific">Gossypium raimondii</name>
    <name type="common">Peruvian cotton</name>
    <name type="synonym">Gossypium klotzschianum subsp. raimondii</name>
    <dbReference type="NCBI Taxonomy" id="29730"/>
    <lineage>
        <taxon>Eukaryota</taxon>
        <taxon>Viridiplantae</taxon>
        <taxon>Streptophyta</taxon>
        <taxon>Embryophyta</taxon>
        <taxon>Tracheophyta</taxon>
        <taxon>Spermatophyta</taxon>
        <taxon>Magnoliopsida</taxon>
        <taxon>eudicotyledons</taxon>
        <taxon>Gunneridae</taxon>
        <taxon>Pentapetalae</taxon>
        <taxon>rosids</taxon>
        <taxon>malvids</taxon>
        <taxon>Malvales</taxon>
        <taxon>Malvaceae</taxon>
        <taxon>Malvoideae</taxon>
        <taxon>Gossypium</taxon>
    </lineage>
</organism>
<sequence>MSTNIIGLPMLLFTPASGKDSVAHVIYQNSGDSEATKRPRADYMEMVQGDITDYMQATAIDWLVRVAGEYRLLPETLFLTLQLVVVTCMMIACKYEETTKLSVQVICHIADNKYRKEEILQVESAVLNYLKFEMAVPTAHFFLRILN</sequence>
<evidence type="ECO:0000313" key="6">
    <source>
        <dbReference type="Proteomes" id="UP000032304"/>
    </source>
</evidence>
<name>A0A0D2SC26_GOSRA</name>
<protein>
    <recommendedName>
        <fullName evidence="4">Cyclin-like domain-containing protein</fullName>
    </recommendedName>
</protein>
<evidence type="ECO:0000256" key="3">
    <source>
        <dbReference type="RuleBase" id="RU000383"/>
    </source>
</evidence>
<proteinExistence type="inferred from homology"/>
<keyword evidence="6" id="KW-1185">Reference proteome</keyword>
<dbReference type="Gramene" id="KJB80672">
    <property type="protein sequence ID" value="KJB80672"/>
    <property type="gene ID" value="B456_013G109700"/>
</dbReference>
<dbReference type="SMART" id="SM00385">
    <property type="entry name" value="CYCLIN"/>
    <property type="match status" value="1"/>
</dbReference>
<reference evidence="5 6" key="1">
    <citation type="journal article" date="2012" name="Nature">
        <title>Repeated polyploidization of Gossypium genomes and the evolution of spinnable cotton fibres.</title>
        <authorList>
            <person name="Paterson A.H."/>
            <person name="Wendel J.F."/>
            <person name="Gundlach H."/>
            <person name="Guo H."/>
            <person name="Jenkins J."/>
            <person name="Jin D."/>
            <person name="Llewellyn D."/>
            <person name="Showmaker K.C."/>
            <person name="Shu S."/>
            <person name="Udall J."/>
            <person name="Yoo M.J."/>
            <person name="Byers R."/>
            <person name="Chen W."/>
            <person name="Doron-Faigenboim A."/>
            <person name="Duke M.V."/>
            <person name="Gong L."/>
            <person name="Grimwood J."/>
            <person name="Grover C."/>
            <person name="Grupp K."/>
            <person name="Hu G."/>
            <person name="Lee T.H."/>
            <person name="Li J."/>
            <person name="Lin L."/>
            <person name="Liu T."/>
            <person name="Marler B.S."/>
            <person name="Page J.T."/>
            <person name="Roberts A.W."/>
            <person name="Romanel E."/>
            <person name="Sanders W.S."/>
            <person name="Szadkowski E."/>
            <person name="Tan X."/>
            <person name="Tang H."/>
            <person name="Xu C."/>
            <person name="Wang J."/>
            <person name="Wang Z."/>
            <person name="Zhang D."/>
            <person name="Zhang L."/>
            <person name="Ashrafi H."/>
            <person name="Bedon F."/>
            <person name="Bowers J.E."/>
            <person name="Brubaker C.L."/>
            <person name="Chee P.W."/>
            <person name="Das S."/>
            <person name="Gingle A.R."/>
            <person name="Haigler C.H."/>
            <person name="Harker D."/>
            <person name="Hoffmann L.V."/>
            <person name="Hovav R."/>
            <person name="Jones D.C."/>
            <person name="Lemke C."/>
            <person name="Mansoor S."/>
            <person name="ur Rahman M."/>
            <person name="Rainville L.N."/>
            <person name="Rambani A."/>
            <person name="Reddy U.K."/>
            <person name="Rong J.K."/>
            <person name="Saranga Y."/>
            <person name="Scheffler B.E."/>
            <person name="Scheffler J.A."/>
            <person name="Stelly D.M."/>
            <person name="Triplett B.A."/>
            <person name="Van Deynze A."/>
            <person name="Vaslin M.F."/>
            <person name="Waghmare V.N."/>
            <person name="Walford S.A."/>
            <person name="Wright R.J."/>
            <person name="Zaki E.A."/>
            <person name="Zhang T."/>
            <person name="Dennis E.S."/>
            <person name="Mayer K.F."/>
            <person name="Peterson D.G."/>
            <person name="Rokhsar D.S."/>
            <person name="Wang X."/>
            <person name="Schmutz J."/>
        </authorList>
    </citation>
    <scope>NUCLEOTIDE SEQUENCE [LARGE SCALE GENOMIC DNA]</scope>
</reference>
<keyword evidence="3" id="KW-0195">Cyclin</keyword>
<dbReference type="InterPro" id="IPR013763">
    <property type="entry name" value="Cyclin-like_dom"/>
</dbReference>
<dbReference type="EMBL" id="CM001752">
    <property type="protein sequence ID" value="KJB80672.1"/>
    <property type="molecule type" value="Genomic_DNA"/>
</dbReference>
<dbReference type="Gene3D" id="1.10.472.10">
    <property type="entry name" value="Cyclin-like"/>
    <property type="match status" value="3"/>
</dbReference>
<comment type="similarity">
    <text evidence="3">Belongs to the cyclin family.</text>
</comment>
<dbReference type="OMA" id="QVICHIA"/>
<keyword evidence="2" id="KW-0131">Cell cycle</keyword>
<dbReference type="AlphaFoldDB" id="A0A0D2SC26"/>
<evidence type="ECO:0000259" key="4">
    <source>
        <dbReference type="SMART" id="SM00385"/>
    </source>
</evidence>
<dbReference type="Proteomes" id="UP000032304">
    <property type="component" value="Chromosome 13"/>
</dbReference>
<dbReference type="STRING" id="29730.A0A0D2SC26"/>
<accession>A0A0D2SC26</accession>
<evidence type="ECO:0000256" key="2">
    <source>
        <dbReference type="ARBA" id="ARBA00023306"/>
    </source>
</evidence>
<gene>
    <name evidence="5" type="ORF">B456_013G109700</name>
</gene>
<dbReference type="InterPro" id="IPR006671">
    <property type="entry name" value="Cyclin_N"/>
</dbReference>
<keyword evidence="1" id="KW-0132">Cell division</keyword>
<dbReference type="PANTHER" id="PTHR10177">
    <property type="entry name" value="CYCLINS"/>
    <property type="match status" value="1"/>
</dbReference>
<dbReference type="InterPro" id="IPR036915">
    <property type="entry name" value="Cyclin-like_sf"/>
</dbReference>
<evidence type="ECO:0000313" key="5">
    <source>
        <dbReference type="EMBL" id="KJB80672.1"/>
    </source>
</evidence>